<sequence length="71" mass="7900">MEDARQIVLISPTGYAHHPGCHHISPEYLEHPAWAKIALPGIPFPTVDEQRPVTVTIGGRTWTATRRCPDC</sequence>
<dbReference type="EMBL" id="JBEZNA010000004">
    <property type="protein sequence ID" value="MEU9576263.1"/>
    <property type="molecule type" value="Genomic_DNA"/>
</dbReference>
<name>A0ABV3EJ97_9ACTN</name>
<dbReference type="RefSeq" id="WP_359268363.1">
    <property type="nucleotide sequence ID" value="NZ_JBEZNA010000004.1"/>
</dbReference>
<keyword evidence="2" id="KW-1185">Reference proteome</keyword>
<accession>A0ABV3EJ97</accession>
<protein>
    <submittedName>
        <fullName evidence="1">Uncharacterized protein</fullName>
    </submittedName>
</protein>
<gene>
    <name evidence="1" type="ORF">AB0D95_03065</name>
</gene>
<proteinExistence type="predicted"/>
<comment type="caution">
    <text evidence="1">The sequence shown here is derived from an EMBL/GenBank/DDBJ whole genome shotgun (WGS) entry which is preliminary data.</text>
</comment>
<evidence type="ECO:0000313" key="1">
    <source>
        <dbReference type="EMBL" id="MEU9576263.1"/>
    </source>
</evidence>
<reference evidence="1 2" key="1">
    <citation type="submission" date="2024-06" db="EMBL/GenBank/DDBJ databases">
        <title>The Natural Products Discovery Center: Release of the First 8490 Sequenced Strains for Exploring Actinobacteria Biosynthetic Diversity.</title>
        <authorList>
            <person name="Kalkreuter E."/>
            <person name="Kautsar S.A."/>
            <person name="Yang D."/>
            <person name="Bader C.D."/>
            <person name="Teijaro C.N."/>
            <person name="Fluegel L."/>
            <person name="Davis C.M."/>
            <person name="Simpson J.R."/>
            <person name="Lauterbach L."/>
            <person name="Steele A.D."/>
            <person name="Gui C."/>
            <person name="Meng S."/>
            <person name="Li G."/>
            <person name="Viehrig K."/>
            <person name="Ye F."/>
            <person name="Su P."/>
            <person name="Kiefer A.F."/>
            <person name="Nichols A."/>
            <person name="Cepeda A.J."/>
            <person name="Yan W."/>
            <person name="Fan B."/>
            <person name="Jiang Y."/>
            <person name="Adhikari A."/>
            <person name="Zheng C.-J."/>
            <person name="Schuster L."/>
            <person name="Cowan T.M."/>
            <person name="Smanski M.J."/>
            <person name="Chevrette M.G."/>
            <person name="De Carvalho L.P.S."/>
            <person name="Shen B."/>
        </authorList>
    </citation>
    <scope>NUCLEOTIDE SEQUENCE [LARGE SCALE GENOMIC DNA]</scope>
    <source>
        <strain evidence="1 2">NPDC048117</strain>
    </source>
</reference>
<evidence type="ECO:0000313" key="2">
    <source>
        <dbReference type="Proteomes" id="UP001551584"/>
    </source>
</evidence>
<organism evidence="1 2">
    <name type="scientific">Streptomyces chilikensis</name>
    <dbReference type="NCBI Taxonomy" id="1194079"/>
    <lineage>
        <taxon>Bacteria</taxon>
        <taxon>Bacillati</taxon>
        <taxon>Actinomycetota</taxon>
        <taxon>Actinomycetes</taxon>
        <taxon>Kitasatosporales</taxon>
        <taxon>Streptomycetaceae</taxon>
        <taxon>Streptomyces</taxon>
    </lineage>
</organism>
<dbReference type="Proteomes" id="UP001551584">
    <property type="component" value="Unassembled WGS sequence"/>
</dbReference>